<comment type="caution">
    <text evidence="2">The sequence shown here is derived from an EMBL/GenBank/DDBJ whole genome shotgun (WGS) entry which is preliminary data.</text>
</comment>
<reference evidence="2 3" key="1">
    <citation type="submission" date="2017-04" db="EMBL/GenBank/DDBJ databases">
        <title>A new member of the family Flavobacteriaceae isolated from ascidians.</title>
        <authorList>
            <person name="Chen L."/>
        </authorList>
    </citation>
    <scope>NUCLEOTIDE SEQUENCE [LARGE SCALE GENOMIC DNA]</scope>
    <source>
        <strain evidence="2 3">HQA918</strain>
    </source>
</reference>
<dbReference type="NCBIfam" id="NF047646">
    <property type="entry name" value="REP_Tyr_transpos"/>
    <property type="match status" value="1"/>
</dbReference>
<sequence>MSRKYKFNNPSGLYFVSFATVSWVDVFTRQVYFEILAESVSYCRANKGMELYAYCFMTNHVHLMFRSASNDPSGLIRDFKSFTSRNIVEAIKENVQESRKGFLLEIFKTKTGHQFWQHHNKPIELWSTAVIKQKLDYIHNNPVKQGFVTDPTHWKYSSARNYADDHTIMAIDDIGFSFGRMS</sequence>
<dbReference type="GO" id="GO:0006313">
    <property type="term" value="P:DNA transposition"/>
    <property type="evidence" value="ECO:0007669"/>
    <property type="project" value="InterPro"/>
</dbReference>
<organism evidence="2 3">
    <name type="scientific">Sediminicola luteus</name>
    <dbReference type="NCBI Taxonomy" id="319238"/>
    <lineage>
        <taxon>Bacteria</taxon>
        <taxon>Pseudomonadati</taxon>
        <taxon>Bacteroidota</taxon>
        <taxon>Flavobacteriia</taxon>
        <taxon>Flavobacteriales</taxon>
        <taxon>Flavobacteriaceae</taxon>
        <taxon>Sediminicola</taxon>
    </lineage>
</organism>
<dbReference type="PANTHER" id="PTHR36966">
    <property type="entry name" value="REP-ASSOCIATED TYROSINE TRANSPOSASE"/>
    <property type="match status" value="1"/>
</dbReference>
<name>A0A2A4G481_9FLAO</name>
<evidence type="ECO:0000259" key="1">
    <source>
        <dbReference type="SMART" id="SM01321"/>
    </source>
</evidence>
<keyword evidence="3" id="KW-1185">Reference proteome</keyword>
<dbReference type="RefSeq" id="WP_097440890.1">
    <property type="nucleotide sequence ID" value="NZ_KZ300477.1"/>
</dbReference>
<proteinExistence type="predicted"/>
<dbReference type="PANTHER" id="PTHR36966:SF1">
    <property type="entry name" value="REP-ASSOCIATED TYROSINE TRANSPOSASE"/>
    <property type="match status" value="1"/>
</dbReference>
<dbReference type="SUPFAM" id="SSF143422">
    <property type="entry name" value="Transposase IS200-like"/>
    <property type="match status" value="1"/>
</dbReference>
<dbReference type="EMBL" id="NBWU01000007">
    <property type="protein sequence ID" value="PCE62780.1"/>
    <property type="molecule type" value="Genomic_DNA"/>
</dbReference>
<dbReference type="InterPro" id="IPR036515">
    <property type="entry name" value="Transposase_17_sf"/>
</dbReference>
<dbReference type="AlphaFoldDB" id="A0A2A4G481"/>
<dbReference type="GO" id="GO:0004803">
    <property type="term" value="F:transposase activity"/>
    <property type="evidence" value="ECO:0007669"/>
    <property type="project" value="InterPro"/>
</dbReference>
<dbReference type="Gene3D" id="3.30.70.1290">
    <property type="entry name" value="Transposase IS200-like"/>
    <property type="match status" value="1"/>
</dbReference>
<dbReference type="SMART" id="SM01321">
    <property type="entry name" value="Y1_Tnp"/>
    <property type="match status" value="1"/>
</dbReference>
<dbReference type="Proteomes" id="UP000219559">
    <property type="component" value="Unassembled WGS sequence"/>
</dbReference>
<dbReference type="GO" id="GO:0043565">
    <property type="term" value="F:sequence-specific DNA binding"/>
    <property type="evidence" value="ECO:0007669"/>
    <property type="project" value="TreeGrafter"/>
</dbReference>
<dbReference type="OrthoDB" id="9788881at2"/>
<gene>
    <name evidence="2" type="ORF">B7P33_15965</name>
</gene>
<accession>A0A2A4G481</accession>
<feature type="domain" description="Transposase IS200-like" evidence="1">
    <location>
        <begin position="9"/>
        <end position="141"/>
    </location>
</feature>
<dbReference type="InterPro" id="IPR052715">
    <property type="entry name" value="RAYT_transposase"/>
</dbReference>
<dbReference type="Pfam" id="PF01797">
    <property type="entry name" value="Y1_Tnp"/>
    <property type="match status" value="1"/>
</dbReference>
<evidence type="ECO:0000313" key="2">
    <source>
        <dbReference type="EMBL" id="PCE62780.1"/>
    </source>
</evidence>
<dbReference type="InterPro" id="IPR002686">
    <property type="entry name" value="Transposase_17"/>
</dbReference>
<evidence type="ECO:0000313" key="3">
    <source>
        <dbReference type="Proteomes" id="UP000219559"/>
    </source>
</evidence>
<protein>
    <submittedName>
        <fullName evidence="2">Transposase</fullName>
    </submittedName>
</protein>